<dbReference type="Gene3D" id="2.70.50.60">
    <property type="entry name" value="abc- transporter (atp binding component) like domain"/>
    <property type="match status" value="1"/>
</dbReference>
<name>A0ABW2SLB6_9ACTO</name>
<protein>
    <submittedName>
        <fullName evidence="6">ABC transporter ATP-binding protein</fullName>
    </submittedName>
</protein>
<keyword evidence="4 6" id="KW-0067">ATP-binding</keyword>
<dbReference type="SUPFAM" id="SSF52540">
    <property type="entry name" value="P-loop containing nucleoside triphosphate hydrolases"/>
    <property type="match status" value="1"/>
</dbReference>
<dbReference type="CDD" id="cd10147">
    <property type="entry name" value="Wzt_C-like"/>
    <property type="match status" value="1"/>
</dbReference>
<evidence type="ECO:0000256" key="4">
    <source>
        <dbReference type="ARBA" id="ARBA00022840"/>
    </source>
</evidence>
<dbReference type="Gene3D" id="3.40.50.300">
    <property type="entry name" value="P-loop containing nucleotide triphosphate hydrolases"/>
    <property type="match status" value="1"/>
</dbReference>
<reference evidence="7" key="1">
    <citation type="journal article" date="2019" name="Int. J. Syst. Evol. Microbiol.">
        <title>The Global Catalogue of Microorganisms (GCM) 10K type strain sequencing project: providing services to taxonomists for standard genome sequencing and annotation.</title>
        <authorList>
            <consortium name="The Broad Institute Genomics Platform"/>
            <consortium name="The Broad Institute Genome Sequencing Center for Infectious Disease"/>
            <person name="Wu L."/>
            <person name="Ma J."/>
        </authorList>
    </citation>
    <scope>NUCLEOTIDE SEQUENCE [LARGE SCALE GENOMIC DNA]</scope>
    <source>
        <strain evidence="7">CCUG 56698</strain>
    </source>
</reference>
<dbReference type="Proteomes" id="UP001596527">
    <property type="component" value="Unassembled WGS sequence"/>
</dbReference>
<dbReference type="RefSeq" id="WP_380971888.1">
    <property type="nucleotide sequence ID" value="NZ_JBHTEF010000001.1"/>
</dbReference>
<accession>A0ABW2SLB6</accession>
<dbReference type="PANTHER" id="PTHR46743:SF2">
    <property type="entry name" value="TEICHOIC ACIDS EXPORT ATP-BINDING PROTEIN TAGH"/>
    <property type="match status" value="1"/>
</dbReference>
<dbReference type="SMART" id="SM00382">
    <property type="entry name" value="AAA"/>
    <property type="match status" value="1"/>
</dbReference>
<dbReference type="Pfam" id="PF14524">
    <property type="entry name" value="Wzt_C"/>
    <property type="match status" value="1"/>
</dbReference>
<evidence type="ECO:0000313" key="7">
    <source>
        <dbReference type="Proteomes" id="UP001596527"/>
    </source>
</evidence>
<dbReference type="EMBL" id="JBHTEF010000001">
    <property type="protein sequence ID" value="MFC7580148.1"/>
    <property type="molecule type" value="Genomic_DNA"/>
</dbReference>
<evidence type="ECO:0000256" key="1">
    <source>
        <dbReference type="ARBA" id="ARBA00005417"/>
    </source>
</evidence>
<keyword evidence="3" id="KW-0547">Nucleotide-binding</keyword>
<dbReference type="PROSITE" id="PS50893">
    <property type="entry name" value="ABC_TRANSPORTER_2"/>
    <property type="match status" value="1"/>
</dbReference>
<comment type="similarity">
    <text evidence="1">Belongs to the ABC transporter superfamily.</text>
</comment>
<dbReference type="InterPro" id="IPR003439">
    <property type="entry name" value="ABC_transporter-like_ATP-bd"/>
</dbReference>
<dbReference type="InterPro" id="IPR003593">
    <property type="entry name" value="AAA+_ATPase"/>
</dbReference>
<feature type="domain" description="ABC transporter" evidence="5">
    <location>
        <begin position="8"/>
        <end position="249"/>
    </location>
</feature>
<comment type="caution">
    <text evidence="6">The sequence shown here is derived from an EMBL/GenBank/DDBJ whole genome shotgun (WGS) entry which is preliminary data.</text>
</comment>
<dbReference type="CDD" id="cd03220">
    <property type="entry name" value="ABC_KpsT_Wzt"/>
    <property type="match status" value="1"/>
</dbReference>
<keyword evidence="7" id="KW-1185">Reference proteome</keyword>
<evidence type="ECO:0000256" key="3">
    <source>
        <dbReference type="ARBA" id="ARBA00022741"/>
    </source>
</evidence>
<dbReference type="InterPro" id="IPR015860">
    <property type="entry name" value="ABC_transpr_TagH-like"/>
</dbReference>
<evidence type="ECO:0000313" key="6">
    <source>
        <dbReference type="EMBL" id="MFC7580148.1"/>
    </source>
</evidence>
<dbReference type="GO" id="GO:0005524">
    <property type="term" value="F:ATP binding"/>
    <property type="evidence" value="ECO:0007669"/>
    <property type="project" value="UniProtKB-KW"/>
</dbReference>
<evidence type="ECO:0000259" key="5">
    <source>
        <dbReference type="PROSITE" id="PS50893"/>
    </source>
</evidence>
<dbReference type="PANTHER" id="PTHR46743">
    <property type="entry name" value="TEICHOIC ACIDS EXPORT ATP-BINDING PROTEIN TAGH"/>
    <property type="match status" value="1"/>
</dbReference>
<dbReference type="Pfam" id="PF00005">
    <property type="entry name" value="ABC_tran"/>
    <property type="match status" value="1"/>
</dbReference>
<dbReference type="InterPro" id="IPR050683">
    <property type="entry name" value="Bact_Polysacc_Export_ATP-bd"/>
</dbReference>
<proteinExistence type="inferred from homology"/>
<evidence type="ECO:0000256" key="2">
    <source>
        <dbReference type="ARBA" id="ARBA00022448"/>
    </source>
</evidence>
<sequence length="441" mass="48431">MSSSEVAVSVTDVSKSFRLYRNRNQSLKGAFVRGGRGSFEEFWALRGIDLEIPEGKTFGLLGHNGSGKSTLLKCMARILTPDTGTIRAKGRMAAMLEVGSGFHPELSGRENVYLNGAIMGMTRKEIDRKFDDIVDFSGVSRFIDQPVKNYSSGMYVRLGFSVAIHVEPDVLLVDEVLAVGDMEFQDQCMAKFAQFKDEGRTVVVVSHGLEQMRSFCNEVAWLDHGELSAVGPAAEVIDHYSDQSRGAVSVEGGGTRFGSGEASITRIDLLDRNSVPVQRLHPGDEALIRLHYVCRQEVDRPVFGVSIDTRDGVWVWGLHGLDARYVPERIERGEGSVDVRVPALPLRPNSYTLSASIQDFEVTQVIDAWQKAVKFDVQPGPGMESGGIVVFGADFEHLQPEMPMVDIPARSAADFKELESRQVDERKSADELAAAVSLTGE</sequence>
<dbReference type="InterPro" id="IPR027417">
    <property type="entry name" value="P-loop_NTPase"/>
</dbReference>
<organism evidence="6 7">
    <name type="scientific">Schaalia naturae</name>
    <dbReference type="NCBI Taxonomy" id="635203"/>
    <lineage>
        <taxon>Bacteria</taxon>
        <taxon>Bacillati</taxon>
        <taxon>Actinomycetota</taxon>
        <taxon>Actinomycetes</taxon>
        <taxon>Actinomycetales</taxon>
        <taxon>Actinomycetaceae</taxon>
        <taxon>Schaalia</taxon>
    </lineage>
</organism>
<dbReference type="InterPro" id="IPR029439">
    <property type="entry name" value="Wzt_C"/>
</dbReference>
<keyword evidence="2" id="KW-0813">Transport</keyword>
<gene>
    <name evidence="6" type="ORF">ACFQWG_02785</name>
</gene>